<keyword evidence="3 6" id="KW-0349">Heme</keyword>
<dbReference type="GO" id="GO:0005344">
    <property type="term" value="F:oxygen carrier activity"/>
    <property type="evidence" value="ECO:0007669"/>
    <property type="project" value="UniProtKB-UniRule"/>
</dbReference>
<organism evidence="9 10">
    <name type="scientific">Kyrpidia tusciae (strain DSM 2912 / NBRC 15312 / T2)</name>
    <name type="common">Bacillus tusciae</name>
    <dbReference type="NCBI Taxonomy" id="562970"/>
    <lineage>
        <taxon>Bacteria</taxon>
        <taxon>Bacillati</taxon>
        <taxon>Bacillota</taxon>
        <taxon>Bacilli</taxon>
        <taxon>Bacillales</taxon>
        <taxon>Alicyclobacillaceae</taxon>
        <taxon>Kyrpidia</taxon>
    </lineage>
</organism>
<dbReference type="GO" id="GO:0020037">
    <property type="term" value="F:heme binding"/>
    <property type="evidence" value="ECO:0007669"/>
    <property type="project" value="InterPro"/>
</dbReference>
<sequence>MSTLYERLGGKEGIGKVVDTFYDKVLADPRVRHFFANTDMEKQRRHQTLFISFAAGGPEYTGRSMRKAHEGLGIQNEHFEAIVELLIDSLREHGVVEADIDTVAQKLAPLRSDIVERGRSALNEVSRPF</sequence>
<evidence type="ECO:0000256" key="2">
    <source>
        <dbReference type="ARBA" id="ARBA00022448"/>
    </source>
</evidence>
<dbReference type="KEGG" id="bts:Btus_1160"/>
<proteinExistence type="inferred from homology"/>
<evidence type="ECO:0000256" key="1">
    <source>
        <dbReference type="ARBA" id="ARBA00009660"/>
    </source>
</evidence>
<dbReference type="HOGENOM" id="CLU_103526_2_1_9"/>
<dbReference type="GO" id="GO:0019825">
    <property type="term" value="F:oxygen binding"/>
    <property type="evidence" value="ECO:0007669"/>
    <property type="project" value="InterPro"/>
</dbReference>
<dbReference type="InterPro" id="IPR009050">
    <property type="entry name" value="Globin-like_sf"/>
</dbReference>
<dbReference type="InterPro" id="IPR016339">
    <property type="entry name" value="Hemoglobin_trunc_I"/>
</dbReference>
<feature type="binding site" description="distal binding residue" evidence="8">
    <location>
        <position position="46"/>
    </location>
    <ligand>
        <name>heme</name>
        <dbReference type="ChEBI" id="CHEBI:30413"/>
    </ligand>
    <ligandPart>
        <name>Fe</name>
        <dbReference type="ChEBI" id="CHEBI:18248"/>
    </ligandPart>
</feature>
<evidence type="ECO:0000256" key="6">
    <source>
        <dbReference type="PIRNR" id="PIRNR002030"/>
    </source>
</evidence>
<gene>
    <name evidence="9" type="ordered locus">Btus_1160</name>
</gene>
<dbReference type="SUPFAM" id="SSF46458">
    <property type="entry name" value="Globin-like"/>
    <property type="match status" value="1"/>
</dbReference>
<keyword evidence="6" id="KW-0561">Oxygen transport</keyword>
<dbReference type="PIRSF" id="PIRSF002030">
    <property type="entry name" value="Globin_Protozoa/Cyanobacteria"/>
    <property type="match status" value="1"/>
</dbReference>
<reference evidence="9 10" key="1">
    <citation type="journal article" date="2011" name="Stand. Genomic Sci.">
        <title>Complete genome sequence of the thermophilic, hydrogen-oxidizing Bacillus tusciae type strain (T2) and reclassification in the new genus, Kyrpidia gen. nov. as Kyrpidia tusciae comb. nov. and emendation of the family Alicyclobacillaceae da Costa and Rainey, 2010.</title>
        <authorList>
            <person name="Klenk H.P."/>
            <person name="Lapidus A."/>
            <person name="Chertkov O."/>
            <person name="Copeland A."/>
            <person name="Del Rio T.G."/>
            <person name="Nolan M."/>
            <person name="Lucas S."/>
            <person name="Chen F."/>
            <person name="Tice H."/>
            <person name="Cheng J.F."/>
            <person name="Han C."/>
            <person name="Bruce D."/>
            <person name="Goodwin L."/>
            <person name="Pitluck S."/>
            <person name="Pati A."/>
            <person name="Ivanova N."/>
            <person name="Mavromatis K."/>
            <person name="Daum C."/>
            <person name="Chen A."/>
            <person name="Palaniappan K."/>
            <person name="Chang Y.J."/>
            <person name="Land M."/>
            <person name="Hauser L."/>
            <person name="Jeffries C.D."/>
            <person name="Detter J.C."/>
            <person name="Rohde M."/>
            <person name="Abt B."/>
            <person name="Pukall R."/>
            <person name="Goker M."/>
            <person name="Bristow J."/>
            <person name="Markowitz V."/>
            <person name="Hugenholtz P."/>
            <person name="Eisen J.A."/>
        </authorList>
    </citation>
    <scope>NUCLEOTIDE SEQUENCE [LARGE SCALE GENOMIC DNA]</scope>
    <source>
        <strain evidence="9 10">DSM 2912</strain>
    </source>
</reference>
<dbReference type="GO" id="GO:0046872">
    <property type="term" value="F:metal ion binding"/>
    <property type="evidence" value="ECO:0007669"/>
    <property type="project" value="UniProtKB-UniRule"/>
</dbReference>
<keyword evidence="4 6" id="KW-0479">Metal-binding</keyword>
<dbReference type="InterPro" id="IPR012292">
    <property type="entry name" value="Globin/Proto"/>
</dbReference>
<accession>D5WXG9</accession>
<dbReference type="CDD" id="cd00454">
    <property type="entry name" value="TrHb1_N"/>
    <property type="match status" value="1"/>
</dbReference>
<evidence type="ECO:0000256" key="3">
    <source>
        <dbReference type="ARBA" id="ARBA00022617"/>
    </source>
</evidence>
<dbReference type="RefSeq" id="WP_013075180.1">
    <property type="nucleotide sequence ID" value="NC_014098.1"/>
</dbReference>
<dbReference type="STRING" id="562970.Btus_1160"/>
<comment type="similarity">
    <text evidence="1 6">Belongs to the truncated hemoglobin family. Group I subfamily.</text>
</comment>
<dbReference type="Pfam" id="PF01152">
    <property type="entry name" value="Bac_globin"/>
    <property type="match status" value="1"/>
</dbReference>
<dbReference type="InterPro" id="IPR001486">
    <property type="entry name" value="Hemoglobin_trunc"/>
</dbReference>
<evidence type="ECO:0000256" key="8">
    <source>
        <dbReference type="PIRSR" id="PIRSR601486-1"/>
    </source>
</evidence>
<dbReference type="Gene3D" id="1.10.490.10">
    <property type="entry name" value="Globins"/>
    <property type="match status" value="1"/>
</dbReference>
<evidence type="ECO:0000256" key="7">
    <source>
        <dbReference type="PIRSR" id="PIRSR002030-1"/>
    </source>
</evidence>
<keyword evidence="2 6" id="KW-0813">Transport</keyword>
<evidence type="ECO:0000256" key="5">
    <source>
        <dbReference type="ARBA" id="ARBA00023004"/>
    </source>
</evidence>
<evidence type="ECO:0000313" key="9">
    <source>
        <dbReference type="EMBL" id="ADG05890.1"/>
    </source>
</evidence>
<evidence type="ECO:0000256" key="4">
    <source>
        <dbReference type="ARBA" id="ARBA00022723"/>
    </source>
</evidence>
<keyword evidence="10" id="KW-1185">Reference proteome</keyword>
<comment type="cofactor">
    <cofactor evidence="7">
        <name>heme</name>
        <dbReference type="ChEBI" id="CHEBI:30413"/>
    </cofactor>
    <text evidence="7">Binds 1 heme group per subunit.</text>
</comment>
<keyword evidence="5 6" id="KW-0408">Iron</keyword>
<feature type="binding site" description="proximal binding residue" evidence="7">
    <location>
        <position position="69"/>
    </location>
    <ligand>
        <name>heme</name>
        <dbReference type="ChEBI" id="CHEBI:30413"/>
    </ligand>
    <ligandPart>
        <name>Fe</name>
        <dbReference type="ChEBI" id="CHEBI:18248"/>
    </ligandPart>
</feature>
<dbReference type="EMBL" id="CP002017">
    <property type="protein sequence ID" value="ADG05890.1"/>
    <property type="molecule type" value="Genomic_DNA"/>
</dbReference>
<name>D5WXG9_KYRT2</name>
<dbReference type="Proteomes" id="UP000002368">
    <property type="component" value="Chromosome"/>
</dbReference>
<dbReference type="OrthoDB" id="9795814at2"/>
<feature type="binding site" description="distal binding residue" evidence="8">
    <location>
        <position position="69"/>
    </location>
    <ligand>
        <name>heme</name>
        <dbReference type="ChEBI" id="CHEBI:30413"/>
    </ligand>
    <ligandPart>
        <name>Fe</name>
        <dbReference type="ChEBI" id="CHEBI:18248"/>
    </ligandPart>
</feature>
<dbReference type="AlphaFoldDB" id="D5WXG9"/>
<evidence type="ECO:0000313" key="10">
    <source>
        <dbReference type="Proteomes" id="UP000002368"/>
    </source>
</evidence>
<dbReference type="eggNOG" id="COG2346">
    <property type="taxonomic scope" value="Bacteria"/>
</dbReference>
<protein>
    <recommendedName>
        <fullName evidence="6">Group 1 truncated hemoglobin</fullName>
    </recommendedName>
</protein>